<evidence type="ECO:0000256" key="1">
    <source>
        <dbReference type="ARBA" id="ARBA00010702"/>
    </source>
</evidence>
<feature type="binding site" evidence="3">
    <location>
        <position position="71"/>
    </location>
    <ligand>
        <name>Mg(2+)</name>
        <dbReference type="ChEBI" id="CHEBI:18420"/>
        <label>1</label>
    </ligand>
</feature>
<dbReference type="PANTHER" id="PTHR16222">
    <property type="entry name" value="ADP-RIBOSYLGLYCOHYDROLASE"/>
    <property type="match status" value="1"/>
</dbReference>
<feature type="binding site" evidence="3">
    <location>
        <position position="290"/>
    </location>
    <ligand>
        <name>Mg(2+)</name>
        <dbReference type="ChEBI" id="CHEBI:18420"/>
        <label>1</label>
    </ligand>
</feature>
<dbReference type="Proteomes" id="UP000295636">
    <property type="component" value="Unassembled WGS sequence"/>
</dbReference>
<dbReference type="InterPro" id="IPR005502">
    <property type="entry name" value="Ribosyl_crysJ1"/>
</dbReference>
<keyword evidence="2" id="KW-0378">Hydrolase</keyword>
<dbReference type="EMBL" id="SMRT01000001">
    <property type="protein sequence ID" value="TDG00586.1"/>
    <property type="molecule type" value="Genomic_DNA"/>
</dbReference>
<keyword evidence="3" id="KW-0460">Magnesium</keyword>
<keyword evidence="3" id="KW-0479">Metal-binding</keyword>
<sequence>MRREKSMSEQVSLREKFYGCIAGVHIGSAMGAPVEGWDFERTEATYGILDKLVSYEHFNNGWVREAGTTEDGVERQKLMISAIIEKQDRVTAEDVRRQWLLKIKPESAGMISEPFEAVLLAMAKSGIPARDIGKYCDYAGLNSMSRSCHPIGLINAGDIENAINDVNEVGQLYQTSNGRGLKWAAVTASAIAAATKPNATVDSVIGAIYNYCDPDVVVKEIDRELGRTQHISDIRELRKALHESYSIRGIPYEVSYANEVVTKALCIFKMVNANVKEALITAINMGRDTDCITAVAAGISGALSGTSSIPEEWIKQVDYATSLHVVSNSHRTMKEHAEGLYQAYHSRLIRLKAYSEQMAAI</sequence>
<dbReference type="InterPro" id="IPR036705">
    <property type="entry name" value="Ribosyl_crysJ1_sf"/>
</dbReference>
<dbReference type="PANTHER" id="PTHR16222:SF24">
    <property type="entry name" value="ADP-RIBOSYLHYDROLASE ARH3"/>
    <property type="match status" value="1"/>
</dbReference>
<dbReference type="GO" id="GO:0016787">
    <property type="term" value="F:hydrolase activity"/>
    <property type="evidence" value="ECO:0007669"/>
    <property type="project" value="UniProtKB-KW"/>
</dbReference>
<comment type="caution">
    <text evidence="4">The sequence shown here is derived from an EMBL/GenBank/DDBJ whole genome shotgun (WGS) entry which is preliminary data.</text>
</comment>
<gene>
    <name evidence="4" type="ORF">E1757_02860</name>
</gene>
<evidence type="ECO:0000313" key="4">
    <source>
        <dbReference type="EMBL" id="TDG00586.1"/>
    </source>
</evidence>
<evidence type="ECO:0000256" key="3">
    <source>
        <dbReference type="PIRSR" id="PIRSR605502-1"/>
    </source>
</evidence>
<comment type="similarity">
    <text evidence="1">Belongs to the ADP-ribosylglycohydrolase family.</text>
</comment>
<evidence type="ECO:0008006" key="6">
    <source>
        <dbReference type="Google" id="ProtNLM"/>
    </source>
</evidence>
<reference evidence="4 5" key="1">
    <citation type="submission" date="2019-03" db="EMBL/GenBank/DDBJ databases">
        <title>This is whole genome sequence of Paenibacillus sp MS74 strain.</title>
        <authorList>
            <person name="Trinh H.N."/>
        </authorList>
    </citation>
    <scope>NUCLEOTIDE SEQUENCE [LARGE SCALE GENOMIC DNA]</scope>
    <source>
        <strain evidence="4 5">MS74</strain>
    </source>
</reference>
<dbReference type="Pfam" id="PF03747">
    <property type="entry name" value="ADP_ribosyl_GH"/>
    <property type="match status" value="1"/>
</dbReference>
<dbReference type="GO" id="GO:0046872">
    <property type="term" value="F:metal ion binding"/>
    <property type="evidence" value="ECO:0007669"/>
    <property type="project" value="UniProtKB-KW"/>
</dbReference>
<protein>
    <recommendedName>
        <fullName evidence="6">ADP-ribosylglycohydrolase family protein</fullName>
    </recommendedName>
</protein>
<comment type="cofactor">
    <cofactor evidence="3">
        <name>Mg(2+)</name>
        <dbReference type="ChEBI" id="CHEBI:18420"/>
    </cofactor>
    <text evidence="3">Binds 2 magnesium ions per subunit.</text>
</comment>
<evidence type="ECO:0000256" key="2">
    <source>
        <dbReference type="ARBA" id="ARBA00022801"/>
    </source>
</evidence>
<dbReference type="AlphaFoldDB" id="A0A4R5KZC1"/>
<accession>A0A4R5KZC1</accession>
<dbReference type="InterPro" id="IPR050792">
    <property type="entry name" value="ADP-ribosylglycohydrolase"/>
</dbReference>
<name>A0A4R5KZC1_9BACL</name>
<proteinExistence type="inferred from homology"/>
<keyword evidence="5" id="KW-1185">Reference proteome</keyword>
<evidence type="ECO:0000313" key="5">
    <source>
        <dbReference type="Proteomes" id="UP000295636"/>
    </source>
</evidence>
<feature type="binding site" evidence="3">
    <location>
        <position position="288"/>
    </location>
    <ligand>
        <name>Mg(2+)</name>
        <dbReference type="ChEBI" id="CHEBI:18420"/>
        <label>1</label>
    </ligand>
</feature>
<organism evidence="4 5">
    <name type="scientific">Paenibacillus piri</name>
    <dbReference type="NCBI Taxonomy" id="2547395"/>
    <lineage>
        <taxon>Bacteria</taxon>
        <taxon>Bacillati</taxon>
        <taxon>Bacillota</taxon>
        <taxon>Bacilli</taxon>
        <taxon>Bacillales</taxon>
        <taxon>Paenibacillaceae</taxon>
        <taxon>Paenibacillus</taxon>
    </lineage>
</organism>
<dbReference type="OrthoDB" id="9761704at2"/>
<dbReference type="SUPFAM" id="SSF101478">
    <property type="entry name" value="ADP-ribosylglycohydrolase"/>
    <property type="match status" value="1"/>
</dbReference>
<dbReference type="Gene3D" id="1.10.4080.10">
    <property type="entry name" value="ADP-ribosylation/Crystallin J1"/>
    <property type="match status" value="1"/>
</dbReference>